<feature type="coiled-coil region" evidence="10">
    <location>
        <begin position="826"/>
        <end position="853"/>
    </location>
</feature>
<feature type="compositionally biased region" description="Basic and acidic residues" evidence="11">
    <location>
        <begin position="251"/>
        <end position="266"/>
    </location>
</feature>
<dbReference type="EnsemblMetazoa" id="XM_021038124.2">
    <property type="protein sequence ID" value="XP_020893783.1"/>
    <property type="gene ID" value="LOC110232905"/>
</dbReference>
<feature type="region of interest" description="Disordered" evidence="11">
    <location>
        <begin position="251"/>
        <end position="280"/>
    </location>
</feature>
<comment type="subcellular location">
    <subcellularLocation>
        <location evidence="1">Nucleus</location>
    </subcellularLocation>
</comment>
<feature type="compositionally biased region" description="Low complexity" evidence="11">
    <location>
        <begin position="334"/>
        <end position="350"/>
    </location>
</feature>
<dbReference type="EnsemblMetazoa" id="XM_021038123.2">
    <property type="protein sequence ID" value="XP_020893782.1"/>
    <property type="gene ID" value="LOC110232905"/>
</dbReference>
<keyword evidence="3" id="KW-0479">Metal-binding</keyword>
<evidence type="ECO:0000256" key="5">
    <source>
        <dbReference type="ARBA" id="ARBA00022771"/>
    </source>
</evidence>
<protein>
    <recommendedName>
        <fullName evidence="14">Myelin transcription factor 1-like protein</fullName>
    </recommendedName>
</protein>
<feature type="compositionally biased region" description="Polar residues" evidence="11">
    <location>
        <begin position="490"/>
        <end position="499"/>
    </location>
</feature>
<dbReference type="Gene3D" id="4.10.320.30">
    <property type="match status" value="7"/>
</dbReference>
<keyword evidence="6" id="KW-0862">Zinc</keyword>
<evidence type="ECO:0000256" key="9">
    <source>
        <dbReference type="ARBA" id="ARBA00023242"/>
    </source>
</evidence>
<dbReference type="GO" id="GO:0006355">
    <property type="term" value="P:regulation of DNA-templated transcription"/>
    <property type="evidence" value="ECO:0007669"/>
    <property type="project" value="InterPro"/>
</dbReference>
<dbReference type="EnsemblMetazoa" id="XM_021038120.2">
    <property type="protein sequence ID" value="XP_020893779.1"/>
    <property type="gene ID" value="LOC110232905"/>
</dbReference>
<dbReference type="RefSeq" id="XP_020893785.1">
    <property type="nucleotide sequence ID" value="XM_021038126.2"/>
</dbReference>
<evidence type="ECO:0000256" key="11">
    <source>
        <dbReference type="SAM" id="MobiDB-lite"/>
    </source>
</evidence>
<dbReference type="OrthoDB" id="10069059at2759"/>
<name>A0A913WT88_EXADI</name>
<proteinExistence type="inferred from homology"/>
<evidence type="ECO:0000256" key="1">
    <source>
        <dbReference type="ARBA" id="ARBA00004123"/>
    </source>
</evidence>
<feature type="compositionally biased region" description="Low complexity" evidence="11">
    <location>
        <begin position="505"/>
        <end position="518"/>
    </location>
</feature>
<organism evidence="12 13">
    <name type="scientific">Exaiptasia diaphana</name>
    <name type="common">Tropical sea anemone</name>
    <name type="synonym">Aiptasia pulchella</name>
    <dbReference type="NCBI Taxonomy" id="2652724"/>
    <lineage>
        <taxon>Eukaryota</taxon>
        <taxon>Metazoa</taxon>
        <taxon>Cnidaria</taxon>
        <taxon>Anthozoa</taxon>
        <taxon>Hexacorallia</taxon>
        <taxon>Actiniaria</taxon>
        <taxon>Aiptasiidae</taxon>
        <taxon>Exaiptasia</taxon>
    </lineage>
</organism>
<dbReference type="InterPro" id="IPR002515">
    <property type="entry name" value="Znf_C2H2C"/>
</dbReference>
<evidence type="ECO:0000256" key="6">
    <source>
        <dbReference type="ARBA" id="ARBA00022833"/>
    </source>
</evidence>
<dbReference type="RefSeq" id="XP_020893781.1">
    <property type="nucleotide sequence ID" value="XM_021038122.2"/>
</dbReference>
<keyword evidence="10" id="KW-0175">Coiled coil</keyword>
<dbReference type="EnsemblMetazoa" id="XM_021038122.2">
    <property type="protein sequence ID" value="XP_020893781.1"/>
    <property type="gene ID" value="LOC110232905"/>
</dbReference>
<dbReference type="PANTHER" id="PTHR10816">
    <property type="entry name" value="MYELIN TRANSCRIPTION FACTOR 1-RELATED"/>
    <property type="match status" value="1"/>
</dbReference>
<dbReference type="GO" id="GO:0005634">
    <property type="term" value="C:nucleus"/>
    <property type="evidence" value="ECO:0007669"/>
    <property type="project" value="UniProtKB-SubCell"/>
</dbReference>
<evidence type="ECO:0000313" key="12">
    <source>
        <dbReference type="EnsemblMetazoa" id="XP_020893779.1"/>
    </source>
</evidence>
<dbReference type="Pfam" id="PF01530">
    <property type="entry name" value="zf-C2HC"/>
    <property type="match status" value="7"/>
</dbReference>
<dbReference type="GO" id="GO:0008270">
    <property type="term" value="F:zinc ion binding"/>
    <property type="evidence" value="ECO:0007669"/>
    <property type="project" value="UniProtKB-KW"/>
</dbReference>
<feature type="region of interest" description="Disordered" evidence="11">
    <location>
        <begin position="45"/>
        <end position="89"/>
    </location>
</feature>
<keyword evidence="13" id="KW-1185">Reference proteome</keyword>
<evidence type="ECO:0000256" key="8">
    <source>
        <dbReference type="ARBA" id="ARBA00023163"/>
    </source>
</evidence>
<accession>A0A913WT88</accession>
<dbReference type="Proteomes" id="UP000887567">
    <property type="component" value="Unplaced"/>
</dbReference>
<reference evidence="12" key="1">
    <citation type="submission" date="2022-11" db="UniProtKB">
        <authorList>
            <consortium name="EnsemblMetazoa"/>
        </authorList>
    </citation>
    <scope>IDENTIFICATION</scope>
</reference>
<feature type="region of interest" description="Disordered" evidence="11">
    <location>
        <begin position="203"/>
        <end position="225"/>
    </location>
</feature>
<feature type="region of interest" description="Disordered" evidence="11">
    <location>
        <begin position="486"/>
        <end position="525"/>
    </location>
</feature>
<feature type="region of interest" description="Disordered" evidence="11">
    <location>
        <begin position="537"/>
        <end position="588"/>
    </location>
</feature>
<feature type="compositionally biased region" description="Basic and acidic residues" evidence="11">
    <location>
        <begin position="207"/>
        <end position="219"/>
    </location>
</feature>
<dbReference type="AlphaFoldDB" id="A0A913WT88"/>
<feature type="region of interest" description="Disordered" evidence="11">
    <location>
        <begin position="304"/>
        <end position="380"/>
    </location>
</feature>
<dbReference type="KEGG" id="epa:110232905"/>
<feature type="compositionally biased region" description="Acidic residues" evidence="11">
    <location>
        <begin position="55"/>
        <end position="80"/>
    </location>
</feature>
<dbReference type="PROSITE" id="PS51802">
    <property type="entry name" value="ZF_CCHHC"/>
    <property type="match status" value="7"/>
</dbReference>
<sequence length="930" mass="100104">MDSLVGEIRVLDSQYSKELRLKRQMEDCEIDQRSFKVPKITMNKSGSFINKHDEGIDDDIDDSEDDDDDSDDDDSDDFDDDKTNDKDSSFSKHLCQTCGESVDDEVYLKVEGHVFCSEECLERGPLCNKQSKKTNLDESPGSESPASGIKDLKRQCRGLGMAASIQELIGCPTLGCDGKGHINGRFSSHRSVYGCPYANKSARRMRKDSEDKSDGDSEGVRCPTPGCDGSGHKSGLFASHRSLYGCPRRLFSDKDKDGRGNSDENSVRCPTPGCDGTGHRTGLYTSHRSLSGCPIAAAHKQITRQCTSPPGTPNQRRGRPPKYGKLEVKTSPHGSPTSPDSAISSGSSSSSDHDNPAKKDLLPRLEAKDSPTRFPFPKTTLVTSPTKLKIPIIAPMPVPSSSSSLPSVITATAAVAVANAVVSGSVSTDVPTSVTNNDSNLPSPVNSPVVPKFTPIVTIATTSVPMTTMDILVGTGSVSKVMSTPPPLTTIVSSPSTLMMRTPEDSPVTSSPPTSSQTAAFPEVNVGGGRVKRVCKAKEDSDMYDDEDMETSSSDDEDFRDGDELFLSDPDSPSMRQANGCPTPECDGSGHVNGRFSSHRRLSGCPRAVKLVPTLKNPTRNEIADLSVRSPGADGKVKQLLSCPTPGCDGTGHVSGQYASHRSLSGCPLAAKLSQQESQEVKCPTIGCDGSGHITGKYSSHRSLSGCPLAPKLAASGTDPTGKGSLAGADKVGPTCPTPGCDGSGHASGQFSSHRSLSGCPLVSPSEKKVLMRQEAETKLFAQAKAHFRNSEDKQQVVKLRSGRSRQEYEEIRQLDKEIGVLRTSIEESERVNEEIDNEVRRMEKKLNSSQDDMNIDRHRNGMLATKLAVLQSRFIASLSSIDIPDMDVKLNFDSVDRYIEVLQERMLKNPVNSSSLIKQVKEAFSDFKV</sequence>
<dbReference type="RefSeq" id="XP_020893782.1">
    <property type="nucleotide sequence ID" value="XM_021038123.2"/>
</dbReference>
<dbReference type="FunFam" id="4.10.320.30:FF:000001">
    <property type="entry name" value="Myelin transcription factor 1-like, a"/>
    <property type="match status" value="7"/>
</dbReference>
<dbReference type="PANTHER" id="PTHR10816:SF15">
    <property type="entry name" value="MYELIN TRANSCRIPTION FACTOR 1-LIKE PROTEIN"/>
    <property type="match status" value="1"/>
</dbReference>
<evidence type="ECO:0000256" key="2">
    <source>
        <dbReference type="ARBA" id="ARBA00010194"/>
    </source>
</evidence>
<evidence type="ECO:0008006" key="14">
    <source>
        <dbReference type="Google" id="ProtNLM"/>
    </source>
</evidence>
<evidence type="ECO:0000313" key="13">
    <source>
        <dbReference type="Proteomes" id="UP000887567"/>
    </source>
</evidence>
<dbReference type="GeneID" id="110232905"/>
<evidence type="ECO:0000256" key="4">
    <source>
        <dbReference type="ARBA" id="ARBA00022737"/>
    </source>
</evidence>
<keyword evidence="9" id="KW-0539">Nucleus</keyword>
<feature type="compositionally biased region" description="Acidic residues" evidence="11">
    <location>
        <begin position="542"/>
        <end position="566"/>
    </location>
</feature>
<evidence type="ECO:0000256" key="7">
    <source>
        <dbReference type="ARBA" id="ARBA00023015"/>
    </source>
</evidence>
<comment type="similarity">
    <text evidence="2">Belongs to the MYT1 family.</text>
</comment>
<dbReference type="SUPFAM" id="SSF103637">
    <property type="entry name" value="CCHHC domain"/>
    <property type="match status" value="7"/>
</dbReference>
<keyword evidence="4" id="KW-0677">Repeat</keyword>
<dbReference type="OMA" id="APDVIFE"/>
<feature type="compositionally biased region" description="Polar residues" evidence="11">
    <location>
        <begin position="304"/>
        <end position="315"/>
    </location>
</feature>
<dbReference type="RefSeq" id="XP_020893779.1">
    <property type="nucleotide sequence ID" value="XM_021038120.2"/>
</dbReference>
<keyword evidence="5" id="KW-0863">Zinc-finger</keyword>
<evidence type="ECO:0000256" key="10">
    <source>
        <dbReference type="SAM" id="Coils"/>
    </source>
</evidence>
<dbReference type="EnsemblMetazoa" id="XM_028657256.1">
    <property type="protein sequence ID" value="XP_028513057.1"/>
    <property type="gene ID" value="LOC110232905"/>
</dbReference>
<feature type="region of interest" description="Disordered" evidence="11">
    <location>
        <begin position="131"/>
        <end position="150"/>
    </location>
</feature>
<dbReference type="InterPro" id="IPR036060">
    <property type="entry name" value="Znf_C2H2C_sf"/>
</dbReference>
<evidence type="ECO:0000256" key="3">
    <source>
        <dbReference type="ARBA" id="ARBA00022723"/>
    </source>
</evidence>
<dbReference type="RefSeq" id="XP_020893783.1">
    <property type="nucleotide sequence ID" value="XM_021038124.2"/>
</dbReference>
<dbReference type="RefSeq" id="XP_028513057.1">
    <property type="nucleotide sequence ID" value="XM_028657256.1"/>
</dbReference>
<dbReference type="GO" id="GO:0007399">
    <property type="term" value="P:nervous system development"/>
    <property type="evidence" value="ECO:0007669"/>
    <property type="project" value="UniProtKB-KW"/>
</dbReference>
<keyword evidence="7" id="KW-0805">Transcription regulation</keyword>
<keyword evidence="8" id="KW-0804">Transcription</keyword>
<dbReference type="EnsemblMetazoa" id="XM_021038126.2">
    <property type="protein sequence ID" value="XP_020893785.1"/>
    <property type="gene ID" value="LOC110232905"/>
</dbReference>
<feature type="compositionally biased region" description="Basic and acidic residues" evidence="11">
    <location>
        <begin position="351"/>
        <end position="371"/>
    </location>
</feature>